<evidence type="ECO:0000259" key="2">
    <source>
        <dbReference type="Pfam" id="PF09374"/>
    </source>
</evidence>
<accession>A0ABP9DSZ3</accession>
<evidence type="ECO:0000313" key="4">
    <source>
        <dbReference type="Proteomes" id="UP001500298"/>
    </source>
</evidence>
<comment type="caution">
    <text evidence="3">The sequence shown here is derived from an EMBL/GenBank/DDBJ whole genome shotgun (WGS) entry which is preliminary data.</text>
</comment>
<evidence type="ECO:0000259" key="1">
    <source>
        <dbReference type="Pfam" id="PF05838"/>
    </source>
</evidence>
<reference evidence="4" key="1">
    <citation type="journal article" date="2019" name="Int. J. Syst. Evol. Microbiol.">
        <title>The Global Catalogue of Microorganisms (GCM) 10K type strain sequencing project: providing services to taxonomists for standard genome sequencing and annotation.</title>
        <authorList>
            <consortium name="The Broad Institute Genomics Platform"/>
            <consortium name="The Broad Institute Genome Sequencing Center for Infectious Disease"/>
            <person name="Wu L."/>
            <person name="Ma J."/>
        </authorList>
    </citation>
    <scope>NUCLEOTIDE SEQUENCE [LARGE SCALE GENOMIC DNA]</scope>
    <source>
        <strain evidence="4">JCM 18326</strain>
    </source>
</reference>
<sequence length="187" mass="21889">MCSFEKAYKKTIVHEGFYANVEGDIGGETYMGVSRYYHPDWEGWPIVDAEKEKQGGRLPWNYRIRNSRLEQLVQAFYKKAFWDHPGFGRIYDEALAIQLFDFYVNARHHAVKVIQKVLNEDFGEGLAVDGISGPKTIGAINRAFAEMLFECFKEARMKYYQRIAQRGQNQKFLKGWMKRAKSYEYIA</sequence>
<dbReference type="InterPro" id="IPR018537">
    <property type="entry name" value="Peptidoglycan-bd_3"/>
</dbReference>
<name>A0ABP9DSZ3_9BACT</name>
<gene>
    <name evidence="3" type="ORF">GCM10023331_39470</name>
</gene>
<dbReference type="InterPro" id="IPR008565">
    <property type="entry name" value="TtsA-like_GH18_dom"/>
</dbReference>
<protein>
    <recommendedName>
        <fullName evidence="5">Peptidoglycan domain protein</fullName>
    </recommendedName>
</protein>
<feature type="domain" description="TtsA-like Glycoside hydrolase family 108" evidence="1">
    <location>
        <begin position="9"/>
        <end position="106"/>
    </location>
</feature>
<dbReference type="Pfam" id="PF05838">
    <property type="entry name" value="Glyco_hydro_108"/>
    <property type="match status" value="1"/>
</dbReference>
<dbReference type="SUPFAM" id="SSF53955">
    <property type="entry name" value="Lysozyme-like"/>
    <property type="match status" value="1"/>
</dbReference>
<evidence type="ECO:0008006" key="5">
    <source>
        <dbReference type="Google" id="ProtNLM"/>
    </source>
</evidence>
<keyword evidence="4" id="KW-1185">Reference proteome</keyword>
<dbReference type="EMBL" id="BAABJX010000065">
    <property type="protein sequence ID" value="GAA4850886.1"/>
    <property type="molecule type" value="Genomic_DNA"/>
</dbReference>
<dbReference type="Gene3D" id="1.20.141.10">
    <property type="entry name" value="Chitosanase, subunit A, domain 1"/>
    <property type="match status" value="1"/>
</dbReference>
<dbReference type="Proteomes" id="UP001500298">
    <property type="component" value="Unassembled WGS sequence"/>
</dbReference>
<feature type="domain" description="Peptidoglycan binding" evidence="2">
    <location>
        <begin position="109"/>
        <end position="180"/>
    </location>
</feature>
<proteinExistence type="predicted"/>
<organism evidence="3 4">
    <name type="scientific">Algivirga pacifica</name>
    <dbReference type="NCBI Taxonomy" id="1162670"/>
    <lineage>
        <taxon>Bacteria</taxon>
        <taxon>Pseudomonadati</taxon>
        <taxon>Bacteroidota</taxon>
        <taxon>Cytophagia</taxon>
        <taxon>Cytophagales</taxon>
        <taxon>Flammeovirgaceae</taxon>
        <taxon>Algivirga</taxon>
    </lineage>
</organism>
<dbReference type="Pfam" id="PF09374">
    <property type="entry name" value="PG_binding_3"/>
    <property type="match status" value="1"/>
</dbReference>
<dbReference type="RefSeq" id="WP_345374999.1">
    <property type="nucleotide sequence ID" value="NZ_BAABJX010000065.1"/>
</dbReference>
<evidence type="ECO:0000313" key="3">
    <source>
        <dbReference type="EMBL" id="GAA4850886.1"/>
    </source>
</evidence>
<dbReference type="InterPro" id="IPR023346">
    <property type="entry name" value="Lysozyme-like_dom_sf"/>
</dbReference>